<keyword evidence="5" id="KW-0648">Protein biosynthesis</keyword>
<evidence type="ECO:0000256" key="2">
    <source>
        <dbReference type="ARBA" id="ARBA00022741"/>
    </source>
</evidence>
<feature type="region of interest" description="Disordered" evidence="6">
    <location>
        <begin position="1"/>
        <end position="20"/>
    </location>
</feature>
<reference evidence="8" key="1">
    <citation type="journal article" date="2020" name="mSystems">
        <title>Genome- and Community-Level Interaction Insights into Carbon Utilization and Element Cycling Functions of Hydrothermarchaeota in Hydrothermal Sediment.</title>
        <authorList>
            <person name="Zhou Z."/>
            <person name="Liu Y."/>
            <person name="Xu W."/>
            <person name="Pan J."/>
            <person name="Luo Z.H."/>
            <person name="Li M."/>
        </authorList>
    </citation>
    <scope>NUCLEOTIDE SEQUENCE [LARGE SCALE GENOMIC DNA]</scope>
    <source>
        <strain evidence="8">HyVt-115</strain>
    </source>
</reference>
<evidence type="ECO:0000256" key="1">
    <source>
        <dbReference type="ARBA" id="ARBA00022598"/>
    </source>
</evidence>
<dbReference type="PRINTS" id="PR00987">
    <property type="entry name" value="TRNASYNTHGLU"/>
</dbReference>
<dbReference type="InterPro" id="IPR000924">
    <property type="entry name" value="Glu/Gln-tRNA-synth"/>
</dbReference>
<dbReference type="Gene3D" id="3.40.50.620">
    <property type="entry name" value="HUPs"/>
    <property type="match status" value="1"/>
</dbReference>
<dbReference type="PROSITE" id="PS00178">
    <property type="entry name" value="AA_TRNA_LIGASE_I"/>
    <property type="match status" value="1"/>
</dbReference>
<evidence type="ECO:0000256" key="6">
    <source>
        <dbReference type="SAM" id="MobiDB-lite"/>
    </source>
</evidence>
<dbReference type="Proteomes" id="UP000885690">
    <property type="component" value="Unassembled WGS sequence"/>
</dbReference>
<keyword evidence="2 5" id="KW-0547">Nucleotide-binding</keyword>
<dbReference type="InterPro" id="IPR049940">
    <property type="entry name" value="GluQ/Sye"/>
</dbReference>
<evidence type="ECO:0000256" key="3">
    <source>
        <dbReference type="ARBA" id="ARBA00022840"/>
    </source>
</evidence>
<organism evidence="8">
    <name type="scientific">Thermosulfidibacter takaii</name>
    <dbReference type="NCBI Taxonomy" id="412593"/>
    <lineage>
        <taxon>Bacteria</taxon>
        <taxon>Pseudomonadati</taxon>
        <taxon>Thermosulfidibacterota</taxon>
        <taxon>Thermosulfidibacteria</taxon>
        <taxon>Thermosulfidibacterales</taxon>
        <taxon>Thermosulfidibacteraceae</taxon>
    </lineage>
</organism>
<dbReference type="PANTHER" id="PTHR43311:SF2">
    <property type="entry name" value="GLUTAMATE--TRNA LIGASE, MITOCHONDRIAL-RELATED"/>
    <property type="match status" value="1"/>
</dbReference>
<dbReference type="InterPro" id="IPR001412">
    <property type="entry name" value="aa-tRNA-synth_I_CS"/>
</dbReference>
<evidence type="ECO:0000256" key="4">
    <source>
        <dbReference type="ARBA" id="ARBA00023146"/>
    </source>
</evidence>
<feature type="domain" description="Glutamyl/glutaminyl-tRNA synthetase class Ib catalytic" evidence="7">
    <location>
        <begin position="15"/>
        <end position="116"/>
    </location>
</feature>
<dbReference type="EMBL" id="DQWS01000037">
    <property type="protein sequence ID" value="HDD52617.1"/>
    <property type="molecule type" value="Genomic_DNA"/>
</dbReference>
<dbReference type="GO" id="GO:0004818">
    <property type="term" value="F:glutamate-tRNA ligase activity"/>
    <property type="evidence" value="ECO:0007669"/>
    <property type="project" value="TreeGrafter"/>
</dbReference>
<gene>
    <name evidence="8" type="ORF">ENF32_00935</name>
</gene>
<comment type="caution">
    <text evidence="8">The sequence shown here is derived from an EMBL/GenBank/DDBJ whole genome shotgun (WGS) entry which is preliminary data.</text>
</comment>
<keyword evidence="1 5" id="KW-0436">Ligase</keyword>
<sequence>MRDEEKTTSSLDSPVRTRFAPSPTGYLHLGNARIALINYVVALQSRGAFLLRMEDTDPERSRPYYVEAIKEDLKWMGLSWRGEVVFQSQRMEVYRRKAWELWEKGLAYPCFCTREE</sequence>
<proteinExistence type="inferred from homology"/>
<evidence type="ECO:0000259" key="7">
    <source>
        <dbReference type="Pfam" id="PF00749"/>
    </source>
</evidence>
<dbReference type="GO" id="GO:0005829">
    <property type="term" value="C:cytosol"/>
    <property type="evidence" value="ECO:0007669"/>
    <property type="project" value="TreeGrafter"/>
</dbReference>
<dbReference type="AlphaFoldDB" id="A0A7C0Y8I3"/>
<dbReference type="InterPro" id="IPR020058">
    <property type="entry name" value="Glu/Gln-tRNA-synth_Ib_cat-dom"/>
</dbReference>
<dbReference type="Pfam" id="PF00749">
    <property type="entry name" value="tRNA-synt_1c"/>
    <property type="match status" value="1"/>
</dbReference>
<keyword evidence="4 5" id="KW-0030">Aminoacyl-tRNA synthetase</keyword>
<comment type="similarity">
    <text evidence="5">Belongs to the class-I aminoacyl-tRNA synthetase family.</text>
</comment>
<dbReference type="GO" id="GO:0005524">
    <property type="term" value="F:ATP binding"/>
    <property type="evidence" value="ECO:0007669"/>
    <property type="project" value="UniProtKB-KW"/>
</dbReference>
<evidence type="ECO:0000256" key="5">
    <source>
        <dbReference type="RuleBase" id="RU363037"/>
    </source>
</evidence>
<keyword evidence="3 5" id="KW-0067">ATP-binding</keyword>
<name>A0A7C0Y8I3_9BACT</name>
<dbReference type="SUPFAM" id="SSF52374">
    <property type="entry name" value="Nucleotidylyl transferase"/>
    <property type="match status" value="1"/>
</dbReference>
<dbReference type="InterPro" id="IPR014729">
    <property type="entry name" value="Rossmann-like_a/b/a_fold"/>
</dbReference>
<protein>
    <submittedName>
        <fullName evidence="8">Glutamate--tRNA ligase</fullName>
    </submittedName>
</protein>
<evidence type="ECO:0000313" key="8">
    <source>
        <dbReference type="EMBL" id="HDD52617.1"/>
    </source>
</evidence>
<dbReference type="PANTHER" id="PTHR43311">
    <property type="entry name" value="GLUTAMATE--TRNA LIGASE"/>
    <property type="match status" value="1"/>
</dbReference>
<dbReference type="GO" id="GO:0006424">
    <property type="term" value="P:glutamyl-tRNA aminoacylation"/>
    <property type="evidence" value="ECO:0007669"/>
    <property type="project" value="TreeGrafter"/>
</dbReference>
<accession>A0A7C0Y8I3</accession>
<feature type="non-terminal residue" evidence="8">
    <location>
        <position position="116"/>
    </location>
</feature>